<evidence type="ECO:0000313" key="2">
    <source>
        <dbReference type="EMBL" id="KAJ8021067.1"/>
    </source>
</evidence>
<keyword evidence="3" id="KW-1185">Reference proteome</keyword>
<evidence type="ECO:0008006" key="4">
    <source>
        <dbReference type="Google" id="ProtNLM"/>
    </source>
</evidence>
<feature type="transmembrane region" description="Helical" evidence="1">
    <location>
        <begin position="465"/>
        <end position="485"/>
    </location>
</feature>
<dbReference type="InterPro" id="IPR036179">
    <property type="entry name" value="Ig-like_dom_sf"/>
</dbReference>
<comment type="caution">
    <text evidence="2">The sequence shown here is derived from an EMBL/GenBank/DDBJ whole genome shotgun (WGS) entry which is preliminary data.</text>
</comment>
<dbReference type="EMBL" id="JAIZAY010000022">
    <property type="protein sequence ID" value="KAJ8021067.1"/>
    <property type="molecule type" value="Genomic_DNA"/>
</dbReference>
<gene>
    <name evidence="2" type="ORF">HOLleu_40830</name>
</gene>
<protein>
    <recommendedName>
        <fullName evidence="4">Ig-like domain-containing protein</fullName>
    </recommendedName>
</protein>
<organism evidence="2 3">
    <name type="scientific">Holothuria leucospilota</name>
    <name type="common">Black long sea cucumber</name>
    <name type="synonym">Mertensiothuria leucospilota</name>
    <dbReference type="NCBI Taxonomy" id="206669"/>
    <lineage>
        <taxon>Eukaryota</taxon>
        <taxon>Metazoa</taxon>
        <taxon>Echinodermata</taxon>
        <taxon>Eleutherozoa</taxon>
        <taxon>Echinozoa</taxon>
        <taxon>Holothuroidea</taxon>
        <taxon>Aspidochirotacea</taxon>
        <taxon>Aspidochirotida</taxon>
        <taxon>Holothuriidae</taxon>
        <taxon>Holothuria</taxon>
    </lineage>
</organism>
<keyword evidence="1" id="KW-0472">Membrane</keyword>
<sequence>MTNIPYILMVTLDFSRAQVCDSPQYLELEKTGIINCSFEDGFSFVLWYNSTNEEKEQPILNYINSVKSGVGFTSGEFDVKSDGSLVINNVGIQHERYFTTVYAHPNITEVTTTVVFVFVTVKPSVPYPRIGEYRGNVSNLGFLKIDTPSLICSAENVRPEIPLMWMIRTNDGDKNISYTKNTTQSEILYTTRATTDNVFVYSSSLSLMVCKSIGLPGMLQEEESLVLVQNGSLDFENKNLVVKHSEIGSRLELICSDKEIGFLVWRRVSSSKKLDELLLYAVFLTKNITRIIMDKYEMDSWGILVLPVLDVHHGGLYRCISSNGIEDNVLAYEVLVYANPVPPHTVVEGCQHSLYCNLKADDEGYLTCTVKGIRPKAQLEFKTFNESDSSLITFINQQMFAKDNGETFDLTLTTEYRVNDKSSEQLSIECKVSGLHEDVFNITRVKVNLHFKREEARVESCSRTLLILILSTNIIILLIFTYYFARKLFKRTSYRYDFFTPRGDNRHGTVALVPKRQETTL</sequence>
<dbReference type="Proteomes" id="UP001152320">
    <property type="component" value="Chromosome 22"/>
</dbReference>
<keyword evidence="1" id="KW-1133">Transmembrane helix</keyword>
<accession>A0A9Q0YE10</accession>
<evidence type="ECO:0000256" key="1">
    <source>
        <dbReference type="SAM" id="Phobius"/>
    </source>
</evidence>
<name>A0A9Q0YE10_HOLLE</name>
<proteinExistence type="predicted"/>
<evidence type="ECO:0000313" key="3">
    <source>
        <dbReference type="Proteomes" id="UP001152320"/>
    </source>
</evidence>
<dbReference type="SUPFAM" id="SSF48726">
    <property type="entry name" value="Immunoglobulin"/>
    <property type="match status" value="1"/>
</dbReference>
<dbReference type="AlphaFoldDB" id="A0A9Q0YE10"/>
<keyword evidence="1" id="KW-0812">Transmembrane</keyword>
<reference evidence="2" key="1">
    <citation type="submission" date="2021-10" db="EMBL/GenBank/DDBJ databases">
        <title>Tropical sea cucumber genome reveals ecological adaptation and Cuvierian tubules defense mechanism.</title>
        <authorList>
            <person name="Chen T."/>
        </authorList>
    </citation>
    <scope>NUCLEOTIDE SEQUENCE</scope>
    <source>
        <strain evidence="2">Nanhai2018</strain>
        <tissue evidence="2">Muscle</tissue>
    </source>
</reference>